<feature type="region of interest" description="Disordered" evidence="1">
    <location>
        <begin position="1"/>
        <end position="62"/>
    </location>
</feature>
<feature type="compositionally biased region" description="Low complexity" evidence="1">
    <location>
        <begin position="30"/>
        <end position="45"/>
    </location>
</feature>
<protein>
    <submittedName>
        <fullName evidence="2">Uncharacterized protein</fullName>
    </submittedName>
</protein>
<organism evidence="2 3">
    <name type="scientific">Streptomyces aurantiacus JA 4570</name>
    <dbReference type="NCBI Taxonomy" id="1286094"/>
    <lineage>
        <taxon>Bacteria</taxon>
        <taxon>Bacillati</taxon>
        <taxon>Actinomycetota</taxon>
        <taxon>Actinomycetes</taxon>
        <taxon>Kitasatosporales</taxon>
        <taxon>Streptomycetaceae</taxon>
        <taxon>Streptomyces</taxon>
        <taxon>Streptomyces aurantiacus group</taxon>
    </lineage>
</organism>
<evidence type="ECO:0000313" key="2">
    <source>
        <dbReference type="EMBL" id="EPH39611.1"/>
    </source>
</evidence>
<dbReference type="EMBL" id="AOPZ01000513">
    <property type="protein sequence ID" value="EPH39611.1"/>
    <property type="molecule type" value="Genomic_DNA"/>
</dbReference>
<sequence length="78" mass="8414">MGRPAPRSTQPPAEEQLFGRRRGAGPPLPGRWGLGTRCQSSSRTTGVGGRSGCWGDPVDPVEKTGVWVHDGRKFRTDV</sequence>
<gene>
    <name evidence="2" type="ORF">STRAU_7331</name>
</gene>
<dbReference type="PATRIC" id="fig|1286094.4.peg.7255"/>
<dbReference type="AlphaFoldDB" id="S3Z7E6"/>
<proteinExistence type="predicted"/>
<name>S3Z7E6_9ACTN</name>
<comment type="caution">
    <text evidence="2">The sequence shown here is derived from an EMBL/GenBank/DDBJ whole genome shotgun (WGS) entry which is preliminary data.</text>
</comment>
<keyword evidence="3" id="KW-1185">Reference proteome</keyword>
<evidence type="ECO:0000256" key="1">
    <source>
        <dbReference type="SAM" id="MobiDB-lite"/>
    </source>
</evidence>
<dbReference type="Proteomes" id="UP000014629">
    <property type="component" value="Unassembled WGS sequence"/>
</dbReference>
<evidence type="ECO:0000313" key="3">
    <source>
        <dbReference type="Proteomes" id="UP000014629"/>
    </source>
</evidence>
<reference evidence="2 3" key="1">
    <citation type="submission" date="2013-02" db="EMBL/GenBank/DDBJ databases">
        <title>Draft Genome Sequence of Streptomyces aurantiacus, Which Produces Setomimycin.</title>
        <authorList>
            <person name="Gruening B.A."/>
            <person name="Praeg A."/>
            <person name="Erxleben A."/>
            <person name="Guenther S."/>
            <person name="Mueller M."/>
        </authorList>
    </citation>
    <scope>NUCLEOTIDE SEQUENCE [LARGE SCALE GENOMIC DNA]</scope>
    <source>
        <strain evidence="2 3">JA 4570</strain>
    </source>
</reference>
<accession>S3Z7E6</accession>